<keyword evidence="2" id="KW-1185">Reference proteome</keyword>
<protein>
    <submittedName>
        <fullName evidence="1">Uncharacterized protein</fullName>
    </submittedName>
</protein>
<dbReference type="Ensembl" id="ENSCCAT00000026086.1">
    <property type="protein sequence ID" value="ENSCCAP00000008706.1"/>
    <property type="gene ID" value="ENSCCAG00000022104.1"/>
</dbReference>
<organism evidence="1 2">
    <name type="scientific">Cebus imitator</name>
    <name type="common">Panamanian white-faced capuchin</name>
    <name type="synonym">Cebus capucinus imitator</name>
    <dbReference type="NCBI Taxonomy" id="2715852"/>
    <lineage>
        <taxon>Eukaryota</taxon>
        <taxon>Metazoa</taxon>
        <taxon>Chordata</taxon>
        <taxon>Craniata</taxon>
        <taxon>Vertebrata</taxon>
        <taxon>Euteleostomi</taxon>
        <taxon>Mammalia</taxon>
        <taxon>Eutheria</taxon>
        <taxon>Euarchontoglires</taxon>
        <taxon>Primates</taxon>
        <taxon>Haplorrhini</taxon>
        <taxon>Platyrrhini</taxon>
        <taxon>Cebidae</taxon>
        <taxon>Cebinae</taxon>
        <taxon>Cebus</taxon>
    </lineage>
</organism>
<sequence>LERLSVGLSLCQGLHPGAEPAECGADSVELRLSWVFWWTGHPVFPEPCLPKPRTAPLVVLSLLPRPSFFIHGWAQQTLSHLSHGEWDLQGFDSGHPGKMESLARPGPEAHSFPLSLPGKQNSQGLGVMVH</sequence>
<accession>A0A2K5PYL8</accession>
<dbReference type="OMA" id="HGWAQQT"/>
<name>A0A2K5PYL8_CEBIM</name>
<dbReference type="GeneTree" id="ENSGT00910000147557"/>
<reference evidence="1" key="2">
    <citation type="submission" date="2025-09" db="UniProtKB">
        <authorList>
            <consortium name="Ensembl"/>
        </authorList>
    </citation>
    <scope>IDENTIFICATION</scope>
</reference>
<dbReference type="AlphaFoldDB" id="A0A2K5PYL8"/>
<reference evidence="1" key="1">
    <citation type="submission" date="2025-08" db="UniProtKB">
        <authorList>
            <consortium name="Ensembl"/>
        </authorList>
    </citation>
    <scope>IDENTIFICATION</scope>
</reference>
<dbReference type="Proteomes" id="UP000233040">
    <property type="component" value="Unassembled WGS sequence"/>
</dbReference>
<evidence type="ECO:0000313" key="1">
    <source>
        <dbReference type="Ensembl" id="ENSCCAP00000008706.1"/>
    </source>
</evidence>
<proteinExistence type="predicted"/>
<evidence type="ECO:0000313" key="2">
    <source>
        <dbReference type="Proteomes" id="UP000233040"/>
    </source>
</evidence>